<dbReference type="KEGG" id="hsf:HLASA_1038"/>
<dbReference type="STRING" id="1604004.HLASA_1038"/>
<organism evidence="4 7">
    <name type="scientific">Halanaeroarchaeum sulfurireducens</name>
    <dbReference type="NCBI Taxonomy" id="1604004"/>
    <lineage>
        <taxon>Archaea</taxon>
        <taxon>Methanobacteriati</taxon>
        <taxon>Methanobacteriota</taxon>
        <taxon>Stenosarchaea group</taxon>
        <taxon>Halobacteria</taxon>
        <taxon>Halobacteriales</taxon>
        <taxon>Halobacteriaceae</taxon>
        <taxon>Halanaeroarchaeum</taxon>
    </lineage>
</organism>
<dbReference type="Gene3D" id="3.90.105.10">
    <property type="entry name" value="Molybdopterin biosynthesis moea protein, domain 2"/>
    <property type="match status" value="1"/>
</dbReference>
<dbReference type="InterPro" id="IPR038987">
    <property type="entry name" value="MoeA-like"/>
</dbReference>
<evidence type="ECO:0000313" key="4">
    <source>
        <dbReference type="EMBL" id="AKH97538.1"/>
    </source>
</evidence>
<dbReference type="Proteomes" id="UP000060390">
    <property type="component" value="Chromosome"/>
</dbReference>
<evidence type="ECO:0000313" key="5">
    <source>
        <dbReference type="EMBL" id="ALG81934.1"/>
    </source>
</evidence>
<dbReference type="InterPro" id="IPR001453">
    <property type="entry name" value="MoaB/Mog_dom"/>
</dbReference>
<dbReference type="InterPro" id="IPR024370">
    <property type="entry name" value="PBP_domain"/>
</dbReference>
<dbReference type="InterPro" id="IPR008284">
    <property type="entry name" value="MoCF_biosynth_CS"/>
</dbReference>
<evidence type="ECO:0000259" key="3">
    <source>
        <dbReference type="SMART" id="SM00852"/>
    </source>
</evidence>
<dbReference type="InterPro" id="IPR036425">
    <property type="entry name" value="MoaB/Mog-like_dom_sf"/>
</dbReference>
<keyword evidence="2" id="KW-0501">Molybdenum cofactor biosynthesis</keyword>
<dbReference type="Pfam" id="PF12727">
    <property type="entry name" value="PBP_like"/>
    <property type="match status" value="1"/>
</dbReference>
<evidence type="ECO:0000256" key="1">
    <source>
        <dbReference type="ARBA" id="ARBA00005046"/>
    </source>
</evidence>
<dbReference type="AlphaFoldDB" id="A0A0F7PDX0"/>
<dbReference type="PANTHER" id="PTHR10192">
    <property type="entry name" value="MOLYBDOPTERIN BIOSYNTHESIS PROTEIN"/>
    <property type="match status" value="1"/>
</dbReference>
<feature type="domain" description="MoaB/Mog" evidence="3">
    <location>
        <begin position="151"/>
        <end position="290"/>
    </location>
</feature>
<accession>A0A0F7PDX0</accession>
<dbReference type="SUPFAM" id="SSF63867">
    <property type="entry name" value="MoeA C-terminal domain-like"/>
    <property type="match status" value="1"/>
</dbReference>
<reference evidence="6" key="2">
    <citation type="submission" date="2015-05" db="EMBL/GenBank/DDBJ databases">
        <title>Complete genome sequence of Halanaeroarchaeum sulfurireducens type strain M27-SA2, a sulfate-reducer haloarchaeon from marine anoxic lake Medee.</title>
        <authorList>
            <person name="Messina E."/>
            <person name="Kublanov I.V."/>
            <person name="Toshchakov S."/>
            <person name="Arcadi E."/>
            <person name="La Spada G."/>
            <person name="La Cono V."/>
            <person name="Yakimov M.M."/>
        </authorList>
    </citation>
    <scope>NUCLEOTIDE SEQUENCE [LARGE SCALE GENOMIC DNA]</scope>
    <source>
        <strain evidence="6">M27-SA2</strain>
    </source>
</reference>
<dbReference type="GO" id="GO:0006777">
    <property type="term" value="P:Mo-molybdopterin cofactor biosynthetic process"/>
    <property type="evidence" value="ECO:0007669"/>
    <property type="project" value="UniProtKB-KW"/>
</dbReference>
<dbReference type="InterPro" id="IPR005111">
    <property type="entry name" value="MoeA_C_domain_IV"/>
</dbReference>
<comment type="pathway">
    <text evidence="1">Cofactor biosynthesis; molybdopterin biosynthesis.</text>
</comment>
<dbReference type="UniPathway" id="UPA00344"/>
<dbReference type="GO" id="GO:0005737">
    <property type="term" value="C:cytoplasm"/>
    <property type="evidence" value="ECO:0007669"/>
    <property type="project" value="TreeGrafter"/>
</dbReference>
<dbReference type="PROSITE" id="PS01079">
    <property type="entry name" value="MOCF_BIOSYNTHESIS_2"/>
    <property type="match status" value="1"/>
</dbReference>
<dbReference type="NCBIfam" id="TIGR00177">
    <property type="entry name" value="molyb_syn"/>
    <property type="match status" value="1"/>
</dbReference>
<dbReference type="SUPFAM" id="SSF53218">
    <property type="entry name" value="Molybdenum cofactor biosynthesis proteins"/>
    <property type="match status" value="1"/>
</dbReference>
<dbReference type="PATRIC" id="fig|1604004.4.peg.1104"/>
<proteinExistence type="predicted"/>
<dbReference type="FunFam" id="2.170.190.11:FF:000001">
    <property type="entry name" value="Molybdopterin molybdenumtransferase"/>
    <property type="match status" value="1"/>
</dbReference>
<sequence length="593" mass="62338">MAERVDAGIDVPGFDRSTKDGYAVRARDTFDASEGDPVELSLVGTIEAGDPPDITVSTGEAVSIATGASIPRGADAVVPVERTTRESDEEDDIVSIRTGVAPGDNVMYSGEDVAVGDRAVGPGTVLTPRDVGLLAALGVESVPVVERPTVGIVSTGDELVRPGEPIDDERGQIYDLNTYATAAAVRAAGGRPEIFAHVEDDYDRMFDTLESAGERCDLVLSSGSTSASASDVLYRVIEDHGTLDLHGVAVKPGRPTIVGHIAETPYVGLPGNPVSALSIFRSFVASAIREAAGRPSESAPTLDGRMAAPKRYSEGRTYLLPVAVIEDADGDILVYPVDKGSGAITSLTEADGVVEMPPETEYLEAGGSVTVDLFSADTRPPTVLGIGESDPLFNRLLDRIDGPRYLPHGSREGRRRLRDGVPDFALLAEADAAAVSGETIGRFSREWGFIVSPGNPEGVAEPVDLLDVESFCNLSEASGLRSAFDSTLETIAEERDTTRAELAGGIDGYGWAVSGIRSPARRVAEGEATAGLGLRYAATELDVDFVPIGTQTLSVVAADERVEKEGMRRLRTVLETDSGELAPSMAGYDVSTD</sequence>
<reference evidence="5 6" key="3">
    <citation type="journal article" date="2016" name="Stand. Genomic Sci.">
        <title>Complete genome sequence of 'Halanaeroarchaeum sulfurireducens' M27-SA2, a sulfur-reducing and acetate-oxidizing haloarchaeon from the deep-sea hypersaline anoxic lake Medee.</title>
        <authorList>
            <person name="Messina E."/>
            <person name="Sorokin D.Y."/>
            <person name="Kublanov I.V."/>
            <person name="Toshchakov S."/>
            <person name="Lopatina A."/>
            <person name="Arcadi E."/>
            <person name="Smedile F."/>
            <person name="La Spada G."/>
            <person name="La Cono V."/>
            <person name="Yakimov M.M."/>
        </authorList>
    </citation>
    <scope>NUCLEOTIDE SEQUENCE [LARGE SCALE GENOMIC DNA]</scope>
    <source>
        <strain evidence="5 6">M27-SA2</strain>
    </source>
</reference>
<dbReference type="Pfam" id="PF03453">
    <property type="entry name" value="MoeA_N"/>
    <property type="match status" value="1"/>
</dbReference>
<dbReference type="Proteomes" id="UP000069906">
    <property type="component" value="Chromosome"/>
</dbReference>
<gene>
    <name evidence="4" type="primary">moeA2</name>
    <name evidence="5" type="ORF">HLASA_1038</name>
    <name evidence="4" type="ORF">HLASF_1049</name>
</gene>
<dbReference type="CDD" id="cd00887">
    <property type="entry name" value="MoeA"/>
    <property type="match status" value="1"/>
</dbReference>
<dbReference type="Pfam" id="PF00994">
    <property type="entry name" value="MoCF_biosynth"/>
    <property type="match status" value="1"/>
</dbReference>
<dbReference type="KEGG" id="hsu:HLASF_1049"/>
<dbReference type="InterPro" id="IPR005110">
    <property type="entry name" value="MoeA_linker/N"/>
</dbReference>
<dbReference type="PANTHER" id="PTHR10192:SF5">
    <property type="entry name" value="GEPHYRIN"/>
    <property type="match status" value="1"/>
</dbReference>
<dbReference type="EMBL" id="CP008874">
    <property type="protein sequence ID" value="AKH97538.1"/>
    <property type="molecule type" value="Genomic_DNA"/>
</dbReference>
<name>A0A0F7PDX0_9EURY</name>
<dbReference type="NCBIfam" id="NF011068">
    <property type="entry name" value="PRK14498.1"/>
    <property type="match status" value="1"/>
</dbReference>
<dbReference type="EMBL" id="CP011564">
    <property type="protein sequence ID" value="ALG81934.1"/>
    <property type="molecule type" value="Genomic_DNA"/>
</dbReference>
<dbReference type="NCBIfam" id="NF045515">
    <property type="entry name" value="Glp_gephyrin"/>
    <property type="match status" value="1"/>
</dbReference>
<evidence type="ECO:0000256" key="2">
    <source>
        <dbReference type="ARBA" id="ARBA00023150"/>
    </source>
</evidence>
<dbReference type="SMART" id="SM00852">
    <property type="entry name" value="MoCF_biosynth"/>
    <property type="match status" value="1"/>
</dbReference>
<keyword evidence="7" id="KW-1185">Reference proteome</keyword>
<dbReference type="HOGENOM" id="CLU_010186_7_2_2"/>
<dbReference type="Gene3D" id="3.40.980.10">
    <property type="entry name" value="MoaB/Mog-like domain"/>
    <property type="match status" value="1"/>
</dbReference>
<dbReference type="InterPro" id="IPR036135">
    <property type="entry name" value="MoeA_linker/N_sf"/>
</dbReference>
<reference evidence="4 7" key="1">
    <citation type="journal article" date="2015" name="ISME J.">
        <title>Elemental sulfur and acetate can support life of a novel strictly anaerobic haloarchaeon.</title>
        <authorList>
            <person name="Sorokin D.Y."/>
            <person name="Kublanov I.V."/>
            <person name="Gavrilov S.N."/>
            <person name="Rojo D."/>
            <person name="Roman P."/>
            <person name="Golyshin P.N."/>
            <person name="Slepak V.Z."/>
            <person name="Smedile F."/>
            <person name="Ferrer M."/>
            <person name="Messina E."/>
            <person name="La Cono V."/>
            <person name="Yakimov M.M."/>
        </authorList>
    </citation>
    <scope>NUCLEOTIDE SEQUENCE [LARGE SCALE GENOMIC DNA]</scope>
    <source>
        <strain evidence="4 7">HSR2</strain>
    </source>
</reference>
<evidence type="ECO:0000313" key="6">
    <source>
        <dbReference type="Proteomes" id="UP000060390"/>
    </source>
</evidence>
<dbReference type="Pfam" id="PF03454">
    <property type="entry name" value="MoeA_C"/>
    <property type="match status" value="1"/>
</dbReference>
<dbReference type="InterPro" id="IPR036688">
    <property type="entry name" value="MoeA_C_domain_IV_sf"/>
</dbReference>
<evidence type="ECO:0000313" key="7">
    <source>
        <dbReference type="Proteomes" id="UP000069906"/>
    </source>
</evidence>
<dbReference type="GO" id="GO:0061599">
    <property type="term" value="F:molybdopterin molybdotransferase activity"/>
    <property type="evidence" value="ECO:0007669"/>
    <property type="project" value="TreeGrafter"/>
</dbReference>
<dbReference type="Gene3D" id="2.170.190.11">
    <property type="entry name" value="Molybdopterin biosynthesis moea protein, domain 3"/>
    <property type="match status" value="1"/>
</dbReference>
<dbReference type="SUPFAM" id="SSF63882">
    <property type="entry name" value="MoeA N-terminal region -like"/>
    <property type="match status" value="1"/>
</dbReference>
<protein>
    <submittedName>
        <fullName evidence="4">Molybdenum cofactor biosynthesis protein MoeA</fullName>
    </submittedName>
</protein>
<dbReference type="Gene3D" id="2.40.340.10">
    <property type="entry name" value="MoeA, C-terminal, domain IV"/>
    <property type="match status" value="1"/>
</dbReference>